<dbReference type="InterPro" id="IPR029068">
    <property type="entry name" value="Glyas_Bleomycin-R_OHBP_Dase"/>
</dbReference>
<dbReference type="InterPro" id="IPR004360">
    <property type="entry name" value="Glyas_Fos-R_dOase_dom"/>
</dbReference>
<sequence>MFKRIDTVFLPVKNISSAIEWYKEKCSFRLRWYHEEGGYAAMDIGDGKTAFTLVRSDQMGGQKPSMHEWFNLYTADAKAAHEQLALAGVEVTDILNDDTIEFFNFKDLDGNMIGVCSFKE</sequence>
<keyword evidence="3" id="KW-1185">Reference proteome</keyword>
<accession>A0ABV8X3X8</accession>
<gene>
    <name evidence="2" type="ORF">ACFOZY_08545</name>
</gene>
<proteinExistence type="predicted"/>
<comment type="caution">
    <text evidence="2">The sequence shown here is derived from an EMBL/GenBank/DDBJ whole genome shotgun (WGS) entry which is preliminary data.</text>
</comment>
<feature type="domain" description="VOC" evidence="1">
    <location>
        <begin position="4"/>
        <end position="118"/>
    </location>
</feature>
<organism evidence="2 3">
    <name type="scientific">Chungangia koreensis</name>
    <dbReference type="NCBI Taxonomy" id="752657"/>
    <lineage>
        <taxon>Bacteria</taxon>
        <taxon>Bacillati</taxon>
        <taxon>Bacillota</taxon>
        <taxon>Bacilli</taxon>
        <taxon>Lactobacillales</taxon>
        <taxon>Chungangia</taxon>
    </lineage>
</organism>
<dbReference type="PANTHER" id="PTHR36437">
    <property type="entry name" value="GLYOXALASE/BLEOMYCIN RESISTANCE PROTEIN/DIOXYGENASE"/>
    <property type="match status" value="1"/>
</dbReference>
<dbReference type="InterPro" id="IPR037523">
    <property type="entry name" value="VOC_core"/>
</dbReference>
<reference evidence="3" key="1">
    <citation type="journal article" date="2019" name="Int. J. Syst. Evol. Microbiol.">
        <title>The Global Catalogue of Microorganisms (GCM) 10K type strain sequencing project: providing services to taxonomists for standard genome sequencing and annotation.</title>
        <authorList>
            <consortium name="The Broad Institute Genomics Platform"/>
            <consortium name="The Broad Institute Genome Sequencing Center for Infectious Disease"/>
            <person name="Wu L."/>
            <person name="Ma J."/>
        </authorList>
    </citation>
    <scope>NUCLEOTIDE SEQUENCE [LARGE SCALE GENOMIC DNA]</scope>
    <source>
        <strain evidence="3">CCUG 59778</strain>
    </source>
</reference>
<protein>
    <submittedName>
        <fullName evidence="2">VOC family protein</fullName>
    </submittedName>
</protein>
<evidence type="ECO:0000313" key="3">
    <source>
        <dbReference type="Proteomes" id="UP001595817"/>
    </source>
</evidence>
<dbReference type="Gene3D" id="3.10.180.10">
    <property type="entry name" value="2,3-Dihydroxybiphenyl 1,2-Dioxygenase, domain 1"/>
    <property type="match status" value="1"/>
</dbReference>
<evidence type="ECO:0000259" key="1">
    <source>
        <dbReference type="PROSITE" id="PS51819"/>
    </source>
</evidence>
<dbReference type="PANTHER" id="PTHR36437:SF2">
    <property type="entry name" value="GLYOXALASE_BLEOMYCIN RESISTANCE PROTEIN_DIOXYGENASE"/>
    <property type="match status" value="1"/>
</dbReference>
<dbReference type="Pfam" id="PF00903">
    <property type="entry name" value="Glyoxalase"/>
    <property type="match status" value="1"/>
</dbReference>
<dbReference type="Proteomes" id="UP001595817">
    <property type="component" value="Unassembled WGS sequence"/>
</dbReference>
<evidence type="ECO:0000313" key="2">
    <source>
        <dbReference type="EMBL" id="MFC4410471.1"/>
    </source>
</evidence>
<dbReference type="SUPFAM" id="SSF54593">
    <property type="entry name" value="Glyoxalase/Bleomycin resistance protein/Dihydroxybiphenyl dioxygenase"/>
    <property type="match status" value="1"/>
</dbReference>
<name>A0ABV8X3X8_9LACT</name>
<dbReference type="RefSeq" id="WP_378154344.1">
    <property type="nucleotide sequence ID" value="NZ_JBHSEC010000014.1"/>
</dbReference>
<dbReference type="PROSITE" id="PS51819">
    <property type="entry name" value="VOC"/>
    <property type="match status" value="1"/>
</dbReference>
<dbReference type="EMBL" id="JBHSEC010000014">
    <property type="protein sequence ID" value="MFC4410471.1"/>
    <property type="molecule type" value="Genomic_DNA"/>
</dbReference>